<dbReference type="InParanoid" id="A0A6I9UDF2"/>
<dbReference type="PANTHER" id="PTHR31234:SF2">
    <property type="entry name" value="OS05G0199100 PROTEIN"/>
    <property type="match status" value="1"/>
</dbReference>
<evidence type="ECO:0000313" key="7">
    <source>
        <dbReference type="Proteomes" id="UP000504604"/>
    </source>
</evidence>
<keyword evidence="4 5" id="KW-0472">Membrane</keyword>
<dbReference type="InterPro" id="IPR044839">
    <property type="entry name" value="NDR1-like"/>
</dbReference>
<dbReference type="Gene3D" id="2.60.40.1820">
    <property type="match status" value="1"/>
</dbReference>
<dbReference type="PANTHER" id="PTHR31234">
    <property type="entry name" value="LATE EMBRYOGENESIS ABUNDANT (LEA) HYDROXYPROLINE-RICH GLYCOPROTEIN FAMILY"/>
    <property type="match status" value="1"/>
</dbReference>
<dbReference type="KEGG" id="sind:105175420"/>
<dbReference type="Proteomes" id="UP000504604">
    <property type="component" value="Linkage group LG12"/>
</dbReference>
<dbReference type="GO" id="GO:0016020">
    <property type="term" value="C:membrane"/>
    <property type="evidence" value="ECO:0007669"/>
    <property type="project" value="UniProtKB-SubCell"/>
</dbReference>
<dbReference type="GeneID" id="105175420"/>
<dbReference type="Gramene" id="SIN_1007029.t">
    <property type="protein sequence ID" value="SIN_1007029.t.cds1"/>
    <property type="gene ID" value="SIN_1007029"/>
</dbReference>
<evidence type="ECO:0000256" key="4">
    <source>
        <dbReference type="ARBA" id="ARBA00023136"/>
    </source>
</evidence>
<dbReference type="GO" id="GO:0098542">
    <property type="term" value="P:defense response to other organism"/>
    <property type="evidence" value="ECO:0007669"/>
    <property type="project" value="InterPro"/>
</dbReference>
<dbReference type="RefSeq" id="XP_011096157.1">
    <property type="nucleotide sequence ID" value="XM_011097855.1"/>
</dbReference>
<dbReference type="AlphaFoldDB" id="A0A6I9UDF2"/>
<organism evidence="7 8">
    <name type="scientific">Sesamum indicum</name>
    <name type="common">Oriental sesame</name>
    <name type="synonym">Sesamum orientale</name>
    <dbReference type="NCBI Taxonomy" id="4182"/>
    <lineage>
        <taxon>Eukaryota</taxon>
        <taxon>Viridiplantae</taxon>
        <taxon>Streptophyta</taxon>
        <taxon>Embryophyta</taxon>
        <taxon>Tracheophyta</taxon>
        <taxon>Spermatophyta</taxon>
        <taxon>Magnoliopsida</taxon>
        <taxon>eudicotyledons</taxon>
        <taxon>Gunneridae</taxon>
        <taxon>Pentapetalae</taxon>
        <taxon>asterids</taxon>
        <taxon>lamiids</taxon>
        <taxon>Lamiales</taxon>
        <taxon>Pedaliaceae</taxon>
        <taxon>Sesamum</taxon>
    </lineage>
</organism>
<keyword evidence="3 5" id="KW-1133">Transmembrane helix</keyword>
<reference evidence="8" key="1">
    <citation type="submission" date="2025-08" db="UniProtKB">
        <authorList>
            <consortium name="RefSeq"/>
        </authorList>
    </citation>
    <scope>IDENTIFICATION</scope>
</reference>
<accession>A0A6I9UDF2</accession>
<feature type="domain" description="Late embryogenesis abundant protein LEA-2 subgroup" evidence="6">
    <location>
        <begin position="65"/>
        <end position="121"/>
    </location>
</feature>
<evidence type="ECO:0000256" key="2">
    <source>
        <dbReference type="ARBA" id="ARBA00022692"/>
    </source>
</evidence>
<evidence type="ECO:0000256" key="5">
    <source>
        <dbReference type="SAM" id="Phobius"/>
    </source>
</evidence>
<keyword evidence="2 5" id="KW-0812">Transmembrane</keyword>
<name>A0A6I9UDF2_SESIN</name>
<evidence type="ECO:0000256" key="3">
    <source>
        <dbReference type="ARBA" id="ARBA00022989"/>
    </source>
</evidence>
<dbReference type="SUPFAM" id="SSF117070">
    <property type="entry name" value="LEA14-like"/>
    <property type="match status" value="1"/>
</dbReference>
<protein>
    <submittedName>
        <fullName evidence="8">Uncharacterized protein LOC105175420</fullName>
    </submittedName>
</protein>
<sequence length="184" mass="20228">MTRALKICCFATAIVIATLLAAILIIYLTLLKPKEPKITTEEVTLKSFSGLLNPLHLNVTLGIIVTVDNPNYGSFKYDNTTAYISYHGTPAAEAAIEEDTIPARGKHDISTDVLVIVDNLVTNYYFQEEYASGCLNFTSSITLHGLAKVLNFLKIKATAYSTCDISVYFQTQNASSVCRSKLIY</sequence>
<dbReference type="Pfam" id="PF03168">
    <property type="entry name" value="LEA_2"/>
    <property type="match status" value="1"/>
</dbReference>
<proteinExistence type="predicted"/>
<feature type="transmembrane region" description="Helical" evidence="5">
    <location>
        <begin position="7"/>
        <end position="30"/>
    </location>
</feature>
<evidence type="ECO:0000256" key="1">
    <source>
        <dbReference type="ARBA" id="ARBA00004167"/>
    </source>
</evidence>
<gene>
    <name evidence="8" type="primary">LOC105175420</name>
</gene>
<comment type="subcellular location">
    <subcellularLocation>
        <location evidence="1">Membrane</location>
        <topology evidence="1">Single-pass membrane protein</topology>
    </subcellularLocation>
</comment>
<dbReference type="OrthoDB" id="674678at2759"/>
<evidence type="ECO:0000259" key="6">
    <source>
        <dbReference type="Pfam" id="PF03168"/>
    </source>
</evidence>
<dbReference type="InterPro" id="IPR004864">
    <property type="entry name" value="LEA_2"/>
</dbReference>
<keyword evidence="7" id="KW-1185">Reference proteome</keyword>
<evidence type="ECO:0000313" key="8">
    <source>
        <dbReference type="RefSeq" id="XP_011096157.1"/>
    </source>
</evidence>